<sequence>MSMFSTRAPGRRARGLMLGALALFATLALPACSSMHGQPASTTLTLLAINDLHGHLQVSNPVPWTYAVNDPARPGATVQAAHGGLPHLMTALETLRTQAGSSLTVGVGDMIGGSPLGSSLLKDEPTIEALNLLGVSVSVVGNHEFDAGRDELQRRIRGQCPAGGCALPGYKGARFEYIAANVLEGEQPWLKPYVIRELNGVKIAFIGAVTRDTPNIVSASGIRGLRFTEEAQAINRFVPAARAEGAQVFVALVHEGGRLPNQPPGVVNDPSYACDGLEGSIVGINERLDPAISVVFSAHTHQAYTCKRNGRLLVQGQAYGALVSEVKLVVDRKTGAVSTATAFNHKVAQSAYGASPAAKPLLDEVERLTGPIKNKTIATLPAQLTRRSASGSDSPLGGVIADAQLAYVRKLTPADVAFMNPGGVRADLPVAAAQPPITVSMADAFATQPFGNDVVVLSLSGAQILELLQQQWAGRDADSPRLLQPSQTLTYRWDARLPIEQRIIDLRINGAPLDPARSYRVVVNSFMAEGGDRFTALRQGKERQIIGQDIEALIEYLQTRGDALRPPFVPRVTRVDAPAARP</sequence>
<evidence type="ECO:0000256" key="3">
    <source>
        <dbReference type="RuleBase" id="RU362119"/>
    </source>
</evidence>
<evidence type="ECO:0000313" key="7">
    <source>
        <dbReference type="Proteomes" id="UP001595556"/>
    </source>
</evidence>
<dbReference type="Gene3D" id="3.60.21.10">
    <property type="match status" value="1"/>
</dbReference>
<feature type="domain" description="5'-Nucleotidase C-terminal" evidence="5">
    <location>
        <begin position="377"/>
        <end position="538"/>
    </location>
</feature>
<dbReference type="PANTHER" id="PTHR11575:SF24">
    <property type="entry name" value="5'-NUCLEOTIDASE"/>
    <property type="match status" value="1"/>
</dbReference>
<evidence type="ECO:0000313" key="6">
    <source>
        <dbReference type="EMBL" id="MFC3149352.1"/>
    </source>
</evidence>
<evidence type="ECO:0000259" key="5">
    <source>
        <dbReference type="Pfam" id="PF02872"/>
    </source>
</evidence>
<name>A0ABV7HDA3_9BURK</name>
<dbReference type="InterPro" id="IPR029052">
    <property type="entry name" value="Metallo-depent_PP-like"/>
</dbReference>
<keyword evidence="7" id="KW-1185">Reference proteome</keyword>
<dbReference type="InterPro" id="IPR006146">
    <property type="entry name" value="5'-Nucleotdase_CS"/>
</dbReference>
<dbReference type="Pfam" id="PF00149">
    <property type="entry name" value="Metallophos"/>
    <property type="match status" value="1"/>
</dbReference>
<feature type="domain" description="Calcineurin-like phosphoesterase" evidence="4">
    <location>
        <begin position="45"/>
        <end position="302"/>
    </location>
</feature>
<dbReference type="PROSITE" id="PS00785">
    <property type="entry name" value="5_NUCLEOTIDASE_1"/>
    <property type="match status" value="1"/>
</dbReference>
<dbReference type="Proteomes" id="UP001595556">
    <property type="component" value="Unassembled WGS sequence"/>
</dbReference>
<reference evidence="7" key="1">
    <citation type="journal article" date="2019" name="Int. J. Syst. Evol. Microbiol.">
        <title>The Global Catalogue of Microorganisms (GCM) 10K type strain sequencing project: providing services to taxonomists for standard genome sequencing and annotation.</title>
        <authorList>
            <consortium name="The Broad Institute Genomics Platform"/>
            <consortium name="The Broad Institute Genome Sequencing Center for Infectious Disease"/>
            <person name="Wu L."/>
            <person name="Ma J."/>
        </authorList>
    </citation>
    <scope>NUCLEOTIDE SEQUENCE [LARGE SCALE GENOMIC DNA]</scope>
    <source>
        <strain evidence="7">KCTC 52168</strain>
    </source>
</reference>
<dbReference type="InterPro" id="IPR006179">
    <property type="entry name" value="5_nucleotidase/apyrase"/>
</dbReference>
<dbReference type="PRINTS" id="PR01607">
    <property type="entry name" value="APYRASEFAMLY"/>
</dbReference>
<evidence type="ECO:0000259" key="4">
    <source>
        <dbReference type="Pfam" id="PF00149"/>
    </source>
</evidence>
<comment type="similarity">
    <text evidence="1 3">Belongs to the 5'-nucleotidase family.</text>
</comment>
<dbReference type="SUPFAM" id="SSF56300">
    <property type="entry name" value="Metallo-dependent phosphatases"/>
    <property type="match status" value="1"/>
</dbReference>
<keyword evidence="3" id="KW-0378">Hydrolase</keyword>
<dbReference type="EMBL" id="JBHRTI010000010">
    <property type="protein sequence ID" value="MFC3149352.1"/>
    <property type="molecule type" value="Genomic_DNA"/>
</dbReference>
<dbReference type="Pfam" id="PF02872">
    <property type="entry name" value="5_nucleotid_C"/>
    <property type="match status" value="1"/>
</dbReference>
<feature type="chain" id="PRO_5044975426" evidence="3">
    <location>
        <begin position="31"/>
        <end position="582"/>
    </location>
</feature>
<dbReference type="SUPFAM" id="SSF55816">
    <property type="entry name" value="5'-nucleotidase (syn. UDP-sugar hydrolase), C-terminal domain"/>
    <property type="match status" value="1"/>
</dbReference>
<keyword evidence="3" id="KW-0547">Nucleotide-binding</keyword>
<comment type="caution">
    <text evidence="6">The sequence shown here is derived from an EMBL/GenBank/DDBJ whole genome shotgun (WGS) entry which is preliminary data.</text>
</comment>
<proteinExistence type="inferred from homology"/>
<dbReference type="InterPro" id="IPR004843">
    <property type="entry name" value="Calcineurin-like_PHP"/>
</dbReference>
<keyword evidence="2 3" id="KW-0732">Signal</keyword>
<feature type="signal peptide" evidence="3">
    <location>
        <begin position="1"/>
        <end position="30"/>
    </location>
</feature>
<gene>
    <name evidence="6" type="ORF">ACFOEN_17145</name>
</gene>
<organism evidence="6 7">
    <name type="scientific">Piscinibacterium candidicorallinum</name>
    <dbReference type="NCBI Taxonomy" id="1793872"/>
    <lineage>
        <taxon>Bacteria</taxon>
        <taxon>Pseudomonadati</taxon>
        <taxon>Pseudomonadota</taxon>
        <taxon>Betaproteobacteria</taxon>
        <taxon>Burkholderiales</taxon>
        <taxon>Piscinibacterium</taxon>
    </lineage>
</organism>
<evidence type="ECO:0000256" key="2">
    <source>
        <dbReference type="ARBA" id="ARBA00022729"/>
    </source>
</evidence>
<dbReference type="InterPro" id="IPR036907">
    <property type="entry name" value="5'-Nucleotdase_C_sf"/>
</dbReference>
<dbReference type="PANTHER" id="PTHR11575">
    <property type="entry name" value="5'-NUCLEOTIDASE-RELATED"/>
    <property type="match status" value="1"/>
</dbReference>
<protein>
    <submittedName>
        <fullName evidence="6">Bifunctional metallophosphatase/5'-nucleotidase</fullName>
    </submittedName>
</protein>
<dbReference type="RefSeq" id="WP_377306043.1">
    <property type="nucleotide sequence ID" value="NZ_CP180191.1"/>
</dbReference>
<dbReference type="Gene3D" id="3.90.780.10">
    <property type="entry name" value="5'-Nucleotidase, C-terminal domain"/>
    <property type="match status" value="1"/>
</dbReference>
<accession>A0ABV7HDA3</accession>
<dbReference type="InterPro" id="IPR008334">
    <property type="entry name" value="5'-Nucleotdase_C"/>
</dbReference>
<evidence type="ECO:0000256" key="1">
    <source>
        <dbReference type="ARBA" id="ARBA00006654"/>
    </source>
</evidence>